<evidence type="ECO:0000256" key="5">
    <source>
        <dbReference type="ARBA" id="ARBA00023002"/>
    </source>
</evidence>
<keyword evidence="2 7" id="KW-0028">Amino-acid biosynthesis</keyword>
<proteinExistence type="inferred from homology"/>
<dbReference type="EC" id="1.2.1.41" evidence="7"/>
<comment type="similarity">
    <text evidence="7">Belongs to the gamma-glutamyl phosphate reductase family.</text>
</comment>
<dbReference type="InterPro" id="IPR020593">
    <property type="entry name" value="G-glutamylP_reductase_CS"/>
</dbReference>
<evidence type="ECO:0000313" key="10">
    <source>
        <dbReference type="Proteomes" id="UP000610558"/>
    </source>
</evidence>
<dbReference type="Pfam" id="PF00171">
    <property type="entry name" value="Aldedh"/>
    <property type="match status" value="2"/>
</dbReference>
<keyword evidence="4 7" id="KW-0521">NADP</keyword>
<dbReference type="Proteomes" id="UP000610558">
    <property type="component" value="Unassembled WGS sequence"/>
</dbReference>
<dbReference type="GO" id="GO:0005737">
    <property type="term" value="C:cytoplasm"/>
    <property type="evidence" value="ECO:0007669"/>
    <property type="project" value="UniProtKB-SubCell"/>
</dbReference>
<evidence type="ECO:0000256" key="3">
    <source>
        <dbReference type="ARBA" id="ARBA00022650"/>
    </source>
</evidence>
<organism evidence="9 10">
    <name type="scientific">Spongiibacter pelagi</name>
    <dbReference type="NCBI Taxonomy" id="2760804"/>
    <lineage>
        <taxon>Bacteria</taxon>
        <taxon>Pseudomonadati</taxon>
        <taxon>Pseudomonadota</taxon>
        <taxon>Gammaproteobacteria</taxon>
        <taxon>Cellvibrionales</taxon>
        <taxon>Spongiibacteraceae</taxon>
        <taxon>Spongiibacter</taxon>
    </lineage>
</organism>
<dbReference type="PIRSF" id="PIRSF000151">
    <property type="entry name" value="GPR"/>
    <property type="match status" value="1"/>
</dbReference>
<dbReference type="Gene3D" id="3.40.605.10">
    <property type="entry name" value="Aldehyde Dehydrogenase, Chain A, domain 1"/>
    <property type="match status" value="1"/>
</dbReference>
<evidence type="ECO:0000256" key="2">
    <source>
        <dbReference type="ARBA" id="ARBA00022605"/>
    </source>
</evidence>
<evidence type="ECO:0000256" key="6">
    <source>
        <dbReference type="ARBA" id="ARBA00049024"/>
    </source>
</evidence>
<feature type="domain" description="Aldehyde dehydrogenase" evidence="8">
    <location>
        <begin position="306"/>
        <end position="374"/>
    </location>
</feature>
<dbReference type="InterPro" id="IPR015590">
    <property type="entry name" value="Aldehyde_DH_dom"/>
</dbReference>
<feature type="domain" description="Aldehyde dehydrogenase" evidence="8">
    <location>
        <begin position="12"/>
        <end position="281"/>
    </location>
</feature>
<dbReference type="EMBL" id="JACXLD010000003">
    <property type="protein sequence ID" value="MBD2858860.1"/>
    <property type="molecule type" value="Genomic_DNA"/>
</dbReference>
<dbReference type="Gene3D" id="3.40.309.10">
    <property type="entry name" value="Aldehyde Dehydrogenase, Chain A, domain 2"/>
    <property type="match status" value="1"/>
</dbReference>
<comment type="subcellular location">
    <subcellularLocation>
        <location evidence="7">Cytoplasm</location>
    </subcellularLocation>
</comment>
<dbReference type="AlphaFoldDB" id="A0A927GVX5"/>
<sequence>MQVTDYMRQLGQQARTAARIVAAADTGVKNRALLAIASAIDSSREVIIAANQKDLQAGEQSGLDAALLDRLALTPERIDGMIEGLHQVASLADPVGAISDLNYRPSGIQVGKMRVPLGVVGIIYESRPNVTVEAASLCLKSGNAAILRGGSEALNSNQALAACLRTGLAEAGLPETAVQVLEITDRAAVGELITMPEYVDVVVPRGGKGLIERIANDATVTVIKHLDGICHVYIDDEADAEKAIAITLNAKTHRYGTCNTMETLLVAESRAEELLPPIAELLVEKGVELRGCPRTRQVLNGAVAATDEDWATEYLAPILSVRVVQGLDEAMAHIEQYSSRHTESIITENYTTARRFLREVDSSSVMVNASTRFADGFEYGLGAEIGISTDKIHARGPVGLEGLTSQKYVVLGDGHIRQ</sequence>
<dbReference type="CDD" id="cd07079">
    <property type="entry name" value="ALDH_F18-19_ProA-GPR"/>
    <property type="match status" value="1"/>
</dbReference>
<dbReference type="InterPro" id="IPR012134">
    <property type="entry name" value="Glu-5-SA_DH"/>
</dbReference>
<dbReference type="InterPro" id="IPR016161">
    <property type="entry name" value="Ald_DH/histidinol_DH"/>
</dbReference>
<protein>
    <recommendedName>
        <fullName evidence="7">Gamma-glutamyl phosphate reductase</fullName>
        <shortName evidence="7">GPR</shortName>
        <ecNumber evidence="7">1.2.1.41</ecNumber>
    </recommendedName>
    <alternativeName>
        <fullName evidence="7">Glutamate-5-semialdehyde dehydrogenase</fullName>
    </alternativeName>
    <alternativeName>
        <fullName evidence="7">Glutamyl-gamma-semialdehyde dehydrogenase</fullName>
        <shortName evidence="7">GSA dehydrogenase</shortName>
    </alternativeName>
</protein>
<evidence type="ECO:0000256" key="7">
    <source>
        <dbReference type="HAMAP-Rule" id="MF_00412"/>
    </source>
</evidence>
<comment type="function">
    <text evidence="7">Catalyzes the NADPH-dependent reduction of L-glutamate 5-phosphate into L-glutamate 5-semialdehyde and phosphate. The product spontaneously undergoes cyclization to form 1-pyrroline-5-carboxylate.</text>
</comment>
<gene>
    <name evidence="7" type="primary">proA</name>
    <name evidence="9" type="ORF">IB286_07525</name>
</gene>
<evidence type="ECO:0000256" key="4">
    <source>
        <dbReference type="ARBA" id="ARBA00022857"/>
    </source>
</evidence>
<dbReference type="PANTHER" id="PTHR11063">
    <property type="entry name" value="GLUTAMATE SEMIALDEHYDE DEHYDROGENASE"/>
    <property type="match status" value="1"/>
</dbReference>
<evidence type="ECO:0000313" key="9">
    <source>
        <dbReference type="EMBL" id="MBD2858860.1"/>
    </source>
</evidence>
<dbReference type="HAMAP" id="MF_00412">
    <property type="entry name" value="ProA"/>
    <property type="match status" value="1"/>
</dbReference>
<reference evidence="9" key="1">
    <citation type="submission" date="2020-09" db="EMBL/GenBank/DDBJ databases">
        <authorList>
            <person name="Yoon J.-W."/>
        </authorList>
    </citation>
    <scope>NUCLEOTIDE SEQUENCE</scope>
    <source>
        <strain evidence="9">KMU-158</strain>
    </source>
</reference>
<dbReference type="GO" id="GO:0055129">
    <property type="term" value="P:L-proline biosynthetic process"/>
    <property type="evidence" value="ECO:0007669"/>
    <property type="project" value="UniProtKB-UniRule"/>
</dbReference>
<dbReference type="FunFam" id="3.40.309.10:FF:000006">
    <property type="entry name" value="Gamma-glutamyl phosphate reductase"/>
    <property type="match status" value="1"/>
</dbReference>
<keyword evidence="3 7" id="KW-0641">Proline biosynthesis</keyword>
<comment type="catalytic activity">
    <reaction evidence="6 7">
        <text>L-glutamate 5-semialdehyde + phosphate + NADP(+) = L-glutamyl 5-phosphate + NADPH + H(+)</text>
        <dbReference type="Rhea" id="RHEA:19541"/>
        <dbReference type="ChEBI" id="CHEBI:15378"/>
        <dbReference type="ChEBI" id="CHEBI:43474"/>
        <dbReference type="ChEBI" id="CHEBI:57783"/>
        <dbReference type="ChEBI" id="CHEBI:58066"/>
        <dbReference type="ChEBI" id="CHEBI:58274"/>
        <dbReference type="ChEBI" id="CHEBI:58349"/>
        <dbReference type="EC" id="1.2.1.41"/>
    </reaction>
</comment>
<evidence type="ECO:0000259" key="8">
    <source>
        <dbReference type="Pfam" id="PF00171"/>
    </source>
</evidence>
<dbReference type="SUPFAM" id="SSF53720">
    <property type="entry name" value="ALDH-like"/>
    <property type="match status" value="1"/>
</dbReference>
<dbReference type="NCBIfam" id="TIGR00407">
    <property type="entry name" value="proA"/>
    <property type="match status" value="1"/>
</dbReference>
<keyword evidence="7" id="KW-0963">Cytoplasm</keyword>
<dbReference type="RefSeq" id="WP_190764109.1">
    <property type="nucleotide sequence ID" value="NZ_JACXLD010000003.1"/>
</dbReference>
<dbReference type="InterPro" id="IPR016162">
    <property type="entry name" value="Ald_DH_N"/>
</dbReference>
<dbReference type="GO" id="GO:0050661">
    <property type="term" value="F:NADP binding"/>
    <property type="evidence" value="ECO:0007669"/>
    <property type="project" value="InterPro"/>
</dbReference>
<accession>A0A927GVX5</accession>
<dbReference type="NCBIfam" id="NF001221">
    <property type="entry name" value="PRK00197.1"/>
    <property type="match status" value="1"/>
</dbReference>
<evidence type="ECO:0000256" key="1">
    <source>
        <dbReference type="ARBA" id="ARBA00004985"/>
    </source>
</evidence>
<comment type="caution">
    <text evidence="9">The sequence shown here is derived from an EMBL/GenBank/DDBJ whole genome shotgun (WGS) entry which is preliminary data.</text>
</comment>
<dbReference type="PANTHER" id="PTHR11063:SF8">
    <property type="entry name" value="DELTA-1-PYRROLINE-5-CARBOXYLATE SYNTHASE"/>
    <property type="match status" value="1"/>
</dbReference>
<dbReference type="InterPro" id="IPR000965">
    <property type="entry name" value="GPR_dom"/>
</dbReference>
<comment type="pathway">
    <text evidence="1 7">Amino-acid biosynthesis; L-proline biosynthesis; L-glutamate 5-semialdehyde from L-glutamate: step 2/2.</text>
</comment>
<dbReference type="PROSITE" id="PS01223">
    <property type="entry name" value="PROA"/>
    <property type="match status" value="1"/>
</dbReference>
<dbReference type="GO" id="GO:0004350">
    <property type="term" value="F:glutamate-5-semialdehyde dehydrogenase activity"/>
    <property type="evidence" value="ECO:0007669"/>
    <property type="project" value="UniProtKB-UniRule"/>
</dbReference>
<keyword evidence="10" id="KW-1185">Reference proteome</keyword>
<dbReference type="InterPro" id="IPR016163">
    <property type="entry name" value="Ald_DH_C"/>
</dbReference>
<name>A0A927GVX5_9GAMM</name>
<keyword evidence="5 7" id="KW-0560">Oxidoreductase</keyword>